<evidence type="ECO:0000256" key="3">
    <source>
        <dbReference type="ARBA" id="ARBA00022448"/>
    </source>
</evidence>
<accession>A0A399DX79</accession>
<dbReference type="SUPFAM" id="SSF53850">
    <property type="entry name" value="Periplasmic binding protein-like II"/>
    <property type="match status" value="1"/>
</dbReference>
<proteinExistence type="inferred from homology"/>
<evidence type="ECO:0000313" key="6">
    <source>
        <dbReference type="EMBL" id="RIH74602.1"/>
    </source>
</evidence>
<evidence type="ECO:0000256" key="1">
    <source>
        <dbReference type="ARBA" id="ARBA00004196"/>
    </source>
</evidence>
<keyword evidence="3" id="KW-0813">Transport</keyword>
<dbReference type="Pfam" id="PF13416">
    <property type="entry name" value="SBP_bac_8"/>
    <property type="match status" value="1"/>
</dbReference>
<dbReference type="OrthoDB" id="29360at2"/>
<dbReference type="PANTHER" id="PTHR43649:SF31">
    <property type="entry name" value="SN-GLYCEROL-3-PHOSPHATE-BINDING PERIPLASMIC PROTEIN UGPB"/>
    <property type="match status" value="1"/>
</dbReference>
<protein>
    <submittedName>
        <fullName evidence="6">sn-glycerol-3-phosphate-binding periplasmic protein UgpB</fullName>
    </submittedName>
</protein>
<evidence type="ECO:0000256" key="4">
    <source>
        <dbReference type="ARBA" id="ARBA00022729"/>
    </source>
</evidence>
<keyword evidence="4 5" id="KW-0732">Signal</keyword>
<feature type="chain" id="PRO_5017388467" evidence="5">
    <location>
        <begin position="21"/>
        <end position="402"/>
    </location>
</feature>
<dbReference type="InterPro" id="IPR050490">
    <property type="entry name" value="Bact_solute-bd_prot1"/>
</dbReference>
<dbReference type="AlphaFoldDB" id="A0A399DX79"/>
<reference evidence="6 7" key="1">
    <citation type="submission" date="2018-08" db="EMBL/GenBank/DDBJ databases">
        <title>Meiothermus cateniformans JCM 15151 genome sequencing project.</title>
        <authorList>
            <person name="Da Costa M.S."/>
            <person name="Albuquerque L."/>
            <person name="Raposo P."/>
            <person name="Froufe H.J.C."/>
            <person name="Barroso C.S."/>
            <person name="Egas C."/>
        </authorList>
    </citation>
    <scope>NUCLEOTIDE SEQUENCE [LARGE SCALE GENOMIC DNA]</scope>
    <source>
        <strain evidence="6 7">JCM 15151</strain>
    </source>
</reference>
<evidence type="ECO:0000256" key="2">
    <source>
        <dbReference type="ARBA" id="ARBA00008520"/>
    </source>
</evidence>
<organism evidence="6 7">
    <name type="scientific">Meiothermus taiwanensis</name>
    <dbReference type="NCBI Taxonomy" id="172827"/>
    <lineage>
        <taxon>Bacteria</taxon>
        <taxon>Thermotogati</taxon>
        <taxon>Deinococcota</taxon>
        <taxon>Deinococci</taxon>
        <taxon>Thermales</taxon>
        <taxon>Thermaceae</taxon>
        <taxon>Meiothermus</taxon>
    </lineage>
</organism>
<name>A0A399DX79_9DEIN</name>
<dbReference type="Proteomes" id="UP000266089">
    <property type="component" value="Unassembled WGS sequence"/>
</dbReference>
<dbReference type="RefSeq" id="WP_027888613.1">
    <property type="nucleotide sequence ID" value="NZ_JBHSXZ010000024.1"/>
</dbReference>
<evidence type="ECO:0000256" key="5">
    <source>
        <dbReference type="SAM" id="SignalP"/>
    </source>
</evidence>
<dbReference type="Gene3D" id="3.40.190.10">
    <property type="entry name" value="Periplasmic binding protein-like II"/>
    <property type="match status" value="1"/>
</dbReference>
<gene>
    <name evidence="6" type="primary">ugpB_5</name>
    <name evidence="6" type="ORF">Mcate_02640</name>
</gene>
<comment type="subcellular location">
    <subcellularLocation>
        <location evidence="1">Cell envelope</location>
    </subcellularLocation>
</comment>
<feature type="signal peptide" evidence="5">
    <location>
        <begin position="1"/>
        <end position="20"/>
    </location>
</feature>
<dbReference type="PANTHER" id="PTHR43649">
    <property type="entry name" value="ARABINOSE-BINDING PROTEIN-RELATED"/>
    <property type="match status" value="1"/>
</dbReference>
<comment type="caution">
    <text evidence="6">The sequence shown here is derived from an EMBL/GenBank/DDBJ whole genome shotgun (WGS) entry which is preliminary data.</text>
</comment>
<evidence type="ECO:0000313" key="7">
    <source>
        <dbReference type="Proteomes" id="UP000266089"/>
    </source>
</evidence>
<dbReference type="InterPro" id="IPR006059">
    <property type="entry name" value="SBP"/>
</dbReference>
<comment type="similarity">
    <text evidence="2">Belongs to the bacterial solute-binding protein 1 family.</text>
</comment>
<sequence>MNAVFRAFLLILSLGSAAYAQRPVDIAFWHTLEPPAREALEKIVAEFNSRQRDYRVLPQYVGDLREGGIKLTGAIRAGNAPPLYYGEVSFVGRAVQENLALPLDEYLGALPGDFYPGLLEAGRFQGRTYALPVELHLPVLFFNADQLASRRLNPPQSWEALAAAAQQLTTRSAKGFIVVSDVYSFNAVVMSRGGQLVREGRPNFTDAKVVQSLEYLQNLVRSGSAVSRNIAEAPFAMVDFVRTKVFMGVAPITLWPTLEKRTPIPFRLGVAPLPRTPDGKLPLAGGTLMVLRGASEAQARGAVALWRYWMEPAVQAAWVQATYCLPLRRGAQPLLEDFYREDPRRRVVLGGLEQAALWVQDPEVTLWYGFLEEALERVLKGGANPRQALEEAQRKALTVERR</sequence>
<dbReference type="EMBL" id="QWKX01000104">
    <property type="protein sequence ID" value="RIH74602.1"/>
    <property type="molecule type" value="Genomic_DNA"/>
</dbReference>
<dbReference type="GO" id="GO:0030313">
    <property type="term" value="C:cell envelope"/>
    <property type="evidence" value="ECO:0007669"/>
    <property type="project" value="UniProtKB-SubCell"/>
</dbReference>